<dbReference type="RefSeq" id="WP_390469242.1">
    <property type="nucleotide sequence ID" value="NZ_BAABXL010000001.1"/>
</dbReference>
<evidence type="ECO:0000259" key="7">
    <source>
        <dbReference type="PROSITE" id="PS51918"/>
    </source>
</evidence>
<dbReference type="CDD" id="cd02068">
    <property type="entry name" value="radical_SAM_B12_BD"/>
    <property type="match status" value="1"/>
</dbReference>
<dbReference type="InterPro" id="IPR023404">
    <property type="entry name" value="rSAM_horseshoe"/>
</dbReference>
<comment type="caution">
    <text evidence="8">The sequence shown here is derived from an EMBL/GenBank/DDBJ whole genome shotgun (WGS) entry which is preliminary data.</text>
</comment>
<keyword evidence="9" id="KW-1185">Reference proteome</keyword>
<dbReference type="SUPFAM" id="SSF52242">
    <property type="entry name" value="Cobalamin (vitamin B12)-binding domain"/>
    <property type="match status" value="1"/>
</dbReference>
<sequence length="647" mass="74870">MKILLAAVNAKYIHSNLGIYSLKAYGEKMLAQWGYGKENVQIGLAEYTINHQLERILQDIYLRQPDVIGFSCYIWNISYIKALVADLKKVLPQVKIWLGGPEVSYCAEDILQEEPGADLVMKGEGEETFAQFLRFLAENEIEKPAYGGLEKKTEAAEKNRWTKGLEHIPGLVFRRQKSQSMEGETPDLPRVLLSAAASKALLHDTIDTGVRPVMDMNRIPFPYAFLDMEQLAHRIIYYESSRGCPFSCAYCLSSIDKSVRLRSLELVKEELSFFLKAKVPQVKFVDRTFNCQKSHAMAIWQFIRENDNGVTNFHFEIAADLLDCEELKLLSTMRPGLIQLEIGVQSTNPSTLAAIRRKTDIEKIRAVTQEINSWNNIHQHLDLIAGLPKEDLESFKNSFNEVYSMKPEQLQLGFLKVLAGSYMEEMVPSCGLLYASAPPYEVFSTRWLSYRDILELKEIEEMVEIYYNSRQFTTVLAMLEREFSSSYEMFLALAAFYRKKGYFGMNHSRLARYEILWEMAAEELFLETDSSAAEYRRDQFRDCLMTDLYLRENIKSRPSFARDLNRYRDEIRSFFKGEETTGRYLPDHQGYDSRQLAKMAHLEPMGDGTFLLFDYKNRDPLTYNARAVEIGDICKEHRYKKCQRSKI</sequence>
<evidence type="ECO:0000313" key="9">
    <source>
        <dbReference type="Proteomes" id="UP001600894"/>
    </source>
</evidence>
<evidence type="ECO:0000256" key="2">
    <source>
        <dbReference type="ARBA" id="ARBA00022691"/>
    </source>
</evidence>
<dbReference type="InterPro" id="IPR006638">
    <property type="entry name" value="Elp3/MiaA/NifB-like_rSAM"/>
</dbReference>
<evidence type="ECO:0000256" key="1">
    <source>
        <dbReference type="ARBA" id="ARBA00001966"/>
    </source>
</evidence>
<dbReference type="SMART" id="SM00729">
    <property type="entry name" value="Elp3"/>
    <property type="match status" value="1"/>
</dbReference>
<evidence type="ECO:0000313" key="8">
    <source>
        <dbReference type="EMBL" id="GAA6267539.1"/>
    </source>
</evidence>
<dbReference type="PANTHER" id="PTHR43409">
    <property type="entry name" value="ANAEROBIC MAGNESIUM-PROTOPORPHYRIN IX MONOMETHYL ESTER CYCLASE-RELATED"/>
    <property type="match status" value="1"/>
</dbReference>
<organism evidence="8 9">
    <name type="scientific">Enterocloster alcoholdehydrogenati</name>
    <dbReference type="NCBI Taxonomy" id="2547410"/>
    <lineage>
        <taxon>Bacteria</taxon>
        <taxon>Bacillati</taxon>
        <taxon>Bacillota</taxon>
        <taxon>Clostridia</taxon>
        <taxon>Lachnospirales</taxon>
        <taxon>Lachnospiraceae</taxon>
        <taxon>Enterocloster</taxon>
    </lineage>
</organism>
<dbReference type="PANTHER" id="PTHR43409:SF16">
    <property type="entry name" value="SLR0320 PROTEIN"/>
    <property type="match status" value="1"/>
</dbReference>
<proteinExistence type="predicted"/>
<dbReference type="InterPro" id="IPR006158">
    <property type="entry name" value="Cobalamin-bd"/>
</dbReference>
<dbReference type="PROSITE" id="PS51332">
    <property type="entry name" value="B12_BINDING"/>
    <property type="match status" value="1"/>
</dbReference>
<dbReference type="SFLD" id="SFLDG01123">
    <property type="entry name" value="methyltransferase_(Class_B)"/>
    <property type="match status" value="1"/>
</dbReference>
<dbReference type="InterPro" id="IPR058240">
    <property type="entry name" value="rSAM_sf"/>
</dbReference>
<evidence type="ECO:0000256" key="4">
    <source>
        <dbReference type="ARBA" id="ARBA00023004"/>
    </source>
</evidence>
<evidence type="ECO:0000259" key="6">
    <source>
        <dbReference type="PROSITE" id="PS51332"/>
    </source>
</evidence>
<dbReference type="Proteomes" id="UP001600894">
    <property type="component" value="Unassembled WGS sequence"/>
</dbReference>
<dbReference type="SFLD" id="SFLDS00029">
    <property type="entry name" value="Radical_SAM"/>
    <property type="match status" value="1"/>
</dbReference>
<keyword evidence="2" id="KW-0949">S-adenosyl-L-methionine</keyword>
<dbReference type="Gene3D" id="3.80.30.20">
    <property type="entry name" value="tm_1862 like domain"/>
    <property type="match status" value="1"/>
</dbReference>
<accession>A0ABQ0AU22</accession>
<dbReference type="InterPro" id="IPR051198">
    <property type="entry name" value="BchE-like"/>
</dbReference>
<dbReference type="InterPro" id="IPR036724">
    <property type="entry name" value="Cobalamin-bd_sf"/>
</dbReference>
<comment type="cofactor">
    <cofactor evidence="1">
        <name>[4Fe-4S] cluster</name>
        <dbReference type="ChEBI" id="CHEBI:49883"/>
    </cofactor>
</comment>
<name>A0ABQ0AU22_9FIRM</name>
<protein>
    <recommendedName>
        <fullName evidence="10">Radical SAM superfamily enzyme YgiQ (UPF0313 family)</fullName>
    </recommendedName>
</protein>
<gene>
    <name evidence="8" type="ORF">F130042H8_05990</name>
</gene>
<dbReference type="InterPro" id="IPR025288">
    <property type="entry name" value="DUF4080"/>
</dbReference>
<evidence type="ECO:0000256" key="3">
    <source>
        <dbReference type="ARBA" id="ARBA00022723"/>
    </source>
</evidence>
<evidence type="ECO:0008006" key="10">
    <source>
        <dbReference type="Google" id="ProtNLM"/>
    </source>
</evidence>
<dbReference type="Pfam" id="PF13311">
    <property type="entry name" value="DUF4080"/>
    <property type="match status" value="1"/>
</dbReference>
<feature type="domain" description="Radical SAM core" evidence="7">
    <location>
        <begin position="230"/>
        <end position="449"/>
    </location>
</feature>
<dbReference type="InterPro" id="IPR034466">
    <property type="entry name" value="Methyltransferase_Class_B"/>
</dbReference>
<dbReference type="SUPFAM" id="SSF102114">
    <property type="entry name" value="Radical SAM enzymes"/>
    <property type="match status" value="1"/>
</dbReference>
<feature type="domain" description="B12-binding" evidence="6">
    <location>
        <begin position="1"/>
        <end position="143"/>
    </location>
</feature>
<dbReference type="Pfam" id="PF02310">
    <property type="entry name" value="B12-binding"/>
    <property type="match status" value="1"/>
</dbReference>
<dbReference type="InterPro" id="IPR007197">
    <property type="entry name" value="rSAM"/>
</dbReference>
<evidence type="ECO:0000256" key="5">
    <source>
        <dbReference type="ARBA" id="ARBA00023014"/>
    </source>
</evidence>
<reference evidence="8 9" key="1">
    <citation type="submission" date="2024-04" db="EMBL/GenBank/DDBJ databases">
        <title>Defined microbial consortia suppress multidrug-resistant proinflammatory Enterobacteriaceae via ecological control.</title>
        <authorList>
            <person name="Furuichi M."/>
            <person name="Kawaguchi T."/>
            <person name="Pust M."/>
            <person name="Yasuma K."/>
            <person name="Plichta D."/>
            <person name="Hasegawa N."/>
            <person name="Ohya T."/>
            <person name="Bhattarai S."/>
            <person name="Sasajima S."/>
            <person name="Aoto Y."/>
            <person name="Tuganbaev T."/>
            <person name="Yaginuma M."/>
            <person name="Ueda M."/>
            <person name="Okahashi N."/>
            <person name="Amafuji K."/>
            <person name="Kiridooshi Y."/>
            <person name="Sugita K."/>
            <person name="Strazar M."/>
            <person name="Skelly A."/>
            <person name="Suda W."/>
            <person name="Hattori M."/>
            <person name="Nakamoto N."/>
            <person name="Caballero S."/>
            <person name="Norman J."/>
            <person name="Olle B."/>
            <person name="Tanoue T."/>
            <person name="Arita M."/>
            <person name="Bucci V."/>
            <person name="Atarashi K."/>
            <person name="Xavier R."/>
            <person name="Honda K."/>
        </authorList>
    </citation>
    <scope>NUCLEOTIDE SEQUENCE [LARGE SCALE GENOMIC DNA]</scope>
    <source>
        <strain evidence="9">f13</strain>
    </source>
</reference>
<dbReference type="EMBL" id="BAABXL010000001">
    <property type="protein sequence ID" value="GAA6267539.1"/>
    <property type="molecule type" value="Genomic_DNA"/>
</dbReference>
<keyword evidence="4" id="KW-0408">Iron</keyword>
<dbReference type="Pfam" id="PF04055">
    <property type="entry name" value="Radical_SAM"/>
    <property type="match status" value="1"/>
</dbReference>
<keyword evidence="3" id="KW-0479">Metal-binding</keyword>
<keyword evidence="5" id="KW-0411">Iron-sulfur</keyword>
<dbReference type="Gene3D" id="3.40.50.280">
    <property type="entry name" value="Cobalamin-binding domain"/>
    <property type="match status" value="1"/>
</dbReference>
<dbReference type="SFLD" id="SFLDG01082">
    <property type="entry name" value="B12-binding_domain_containing"/>
    <property type="match status" value="1"/>
</dbReference>
<dbReference type="PROSITE" id="PS51918">
    <property type="entry name" value="RADICAL_SAM"/>
    <property type="match status" value="1"/>
</dbReference>